<dbReference type="EMBL" id="OV121135">
    <property type="protein sequence ID" value="CAH0554361.1"/>
    <property type="molecule type" value="Genomic_DNA"/>
</dbReference>
<dbReference type="OrthoDB" id="191139at2759"/>
<accession>A0A9P0B2V9</accession>
<dbReference type="Proteomes" id="UP001154078">
    <property type="component" value="Chromosome 4"/>
</dbReference>
<dbReference type="InterPro" id="IPR002347">
    <property type="entry name" value="SDR_fam"/>
</dbReference>
<dbReference type="InterPro" id="IPR036291">
    <property type="entry name" value="NAD(P)-bd_dom_sf"/>
</dbReference>
<evidence type="ECO:0000313" key="3">
    <source>
        <dbReference type="Proteomes" id="UP001154078"/>
    </source>
</evidence>
<keyword evidence="1" id="KW-0560">Oxidoreductase</keyword>
<dbReference type="PRINTS" id="PR00081">
    <property type="entry name" value="GDHRDH"/>
</dbReference>
<dbReference type="PANTHER" id="PTHR43157">
    <property type="entry name" value="PHOSPHATIDYLINOSITOL-GLYCAN BIOSYNTHESIS CLASS F PROTEIN-RELATED"/>
    <property type="match status" value="1"/>
</dbReference>
<dbReference type="Gene3D" id="3.40.50.720">
    <property type="entry name" value="NAD(P)-binding Rossmann-like Domain"/>
    <property type="match status" value="1"/>
</dbReference>
<proteinExistence type="predicted"/>
<evidence type="ECO:0000313" key="2">
    <source>
        <dbReference type="EMBL" id="CAH0554361.1"/>
    </source>
</evidence>
<dbReference type="PANTHER" id="PTHR43157:SF31">
    <property type="entry name" value="PHOSPHATIDYLINOSITOL-GLYCAN BIOSYNTHESIS CLASS F PROTEIN"/>
    <property type="match status" value="1"/>
</dbReference>
<keyword evidence="3" id="KW-1185">Reference proteome</keyword>
<sequence>MLLVVLQIIVIFFLVVYLYNRLTCGVMESITCLAGKTAIVTGGNSGIGLQVVKILASRGCRIIIADKVDSEKSKREVINETGNPNILTKHLDLSSFESIREFAADIKITEPKLDILVNNAGVGAFYDQTTKDGINALMQINYFGPFLLTHLLTDLLKKSSPSRIVFTSSCLAFTTNLSESLENFKNPETSKWSIIPNSLIYTYGNSKLATLIASDEIGNRLKGTGVTSNSCHPGACRTNIFVTSLKGYNFFFYFTEFWNFITSKTVWNAAQTTVHLATSKNVENITSNYFWDCKPFYKPFLAKNPAFCAKLFETTENIVGLKESEKIVKS</sequence>
<reference evidence="2" key="1">
    <citation type="submission" date="2021-12" db="EMBL/GenBank/DDBJ databases">
        <authorList>
            <person name="King R."/>
        </authorList>
    </citation>
    <scope>NUCLEOTIDE SEQUENCE</scope>
</reference>
<dbReference type="SUPFAM" id="SSF51735">
    <property type="entry name" value="NAD(P)-binding Rossmann-fold domains"/>
    <property type="match status" value="1"/>
</dbReference>
<evidence type="ECO:0000256" key="1">
    <source>
        <dbReference type="ARBA" id="ARBA00023002"/>
    </source>
</evidence>
<gene>
    <name evidence="2" type="ORF">MELIAE_LOCUS5963</name>
</gene>
<protein>
    <submittedName>
        <fullName evidence="2">Uncharacterized protein</fullName>
    </submittedName>
</protein>
<dbReference type="AlphaFoldDB" id="A0A9P0B2V9"/>
<organism evidence="2 3">
    <name type="scientific">Brassicogethes aeneus</name>
    <name type="common">Rape pollen beetle</name>
    <name type="synonym">Meligethes aeneus</name>
    <dbReference type="NCBI Taxonomy" id="1431903"/>
    <lineage>
        <taxon>Eukaryota</taxon>
        <taxon>Metazoa</taxon>
        <taxon>Ecdysozoa</taxon>
        <taxon>Arthropoda</taxon>
        <taxon>Hexapoda</taxon>
        <taxon>Insecta</taxon>
        <taxon>Pterygota</taxon>
        <taxon>Neoptera</taxon>
        <taxon>Endopterygota</taxon>
        <taxon>Coleoptera</taxon>
        <taxon>Polyphaga</taxon>
        <taxon>Cucujiformia</taxon>
        <taxon>Nitidulidae</taxon>
        <taxon>Meligethinae</taxon>
        <taxon>Brassicogethes</taxon>
    </lineage>
</organism>
<dbReference type="Pfam" id="PF00106">
    <property type="entry name" value="adh_short"/>
    <property type="match status" value="1"/>
</dbReference>
<dbReference type="GO" id="GO:0016491">
    <property type="term" value="F:oxidoreductase activity"/>
    <property type="evidence" value="ECO:0007669"/>
    <property type="project" value="UniProtKB-KW"/>
</dbReference>
<name>A0A9P0B2V9_BRAAE</name>